<gene>
    <name evidence="1" type="ORF">SB78_03625</name>
</gene>
<keyword evidence="2" id="KW-1185">Reference proteome</keyword>
<organism evidence="1 2">
    <name type="scientific">Rickettsia asembonensis</name>
    <dbReference type="NCBI Taxonomy" id="1068590"/>
    <lineage>
        <taxon>Bacteria</taxon>
        <taxon>Pseudomonadati</taxon>
        <taxon>Pseudomonadota</taxon>
        <taxon>Alphaproteobacteria</taxon>
        <taxon>Rickettsiales</taxon>
        <taxon>Rickettsiaceae</taxon>
        <taxon>Rickettsieae</taxon>
        <taxon>Rickettsia</taxon>
        <taxon>spotted fever group</taxon>
    </lineage>
</organism>
<reference evidence="1 2" key="1">
    <citation type="journal article" date="2015" name="Genome Announc.">
        <title>Whole-Genome Sequence of 'Candidatus Rickettsia asemboensis' Strain NMRCii, Isolated from Fleas of Western Kenya.</title>
        <authorList>
            <person name="Jima D.D."/>
            <person name="Luce-Fedrow A."/>
            <person name="Yang Y."/>
            <person name="Maina A.N."/>
            <person name="Snesrud E.C."/>
            <person name="Otiang E."/>
            <person name="Njenga K."/>
            <person name="Jarman R.G."/>
            <person name="Richards A.L."/>
            <person name="Hang J."/>
        </authorList>
    </citation>
    <scope>NUCLEOTIDE SEQUENCE [LARGE SCALE GENOMIC DNA]</scope>
    <source>
        <strain evidence="1 2">NMRCii</strain>
        <plasmid evidence="1">pRAS01</plasmid>
    </source>
</reference>
<dbReference type="Proteomes" id="UP000031952">
    <property type="component" value="Plasmid pRAS01"/>
</dbReference>
<dbReference type="AlphaFoldDB" id="A0A0C2LZD8"/>
<evidence type="ECO:0000313" key="1">
    <source>
        <dbReference type="EMBL" id="KIJ88777.1"/>
    </source>
</evidence>
<name>A0A0C2LZD8_9RICK</name>
<geneLocation type="plasmid" evidence="1 2">
    <name>pRAS01</name>
</geneLocation>
<sequence>MEQSGFVLESAKNRDVLKATLNKFGISRKGIELYMKTGETELNIAQENFARAIFKINSKELGL</sequence>
<accession>A0A0C2LZD8</accession>
<keyword evidence="1" id="KW-0614">Plasmid</keyword>
<protein>
    <submittedName>
        <fullName evidence="1">Uncharacterized protein</fullName>
    </submittedName>
</protein>
<proteinExistence type="predicted"/>
<evidence type="ECO:0000313" key="2">
    <source>
        <dbReference type="Proteomes" id="UP000031952"/>
    </source>
</evidence>
<dbReference type="EMBL" id="CP011517">
    <property type="protein sequence ID" value="KIJ88777.1"/>
    <property type="molecule type" value="Genomic_DNA"/>
</dbReference>